<evidence type="ECO:0000259" key="1">
    <source>
        <dbReference type="Pfam" id="PF04194"/>
    </source>
</evidence>
<dbReference type="GO" id="GO:0006915">
    <property type="term" value="P:apoptotic process"/>
    <property type="evidence" value="ECO:0007669"/>
    <property type="project" value="TreeGrafter"/>
</dbReference>
<accession>A0AAE1EA22</accession>
<comment type="caution">
    <text evidence="2">The sequence shown here is derived from an EMBL/GenBank/DDBJ whole genome shotgun (WGS) entry which is preliminary data.</text>
</comment>
<organism evidence="2 3">
    <name type="scientific">Elysia crispata</name>
    <name type="common">lettuce slug</name>
    <dbReference type="NCBI Taxonomy" id="231223"/>
    <lineage>
        <taxon>Eukaryota</taxon>
        <taxon>Metazoa</taxon>
        <taxon>Spiralia</taxon>
        <taxon>Lophotrochozoa</taxon>
        <taxon>Mollusca</taxon>
        <taxon>Gastropoda</taxon>
        <taxon>Heterobranchia</taxon>
        <taxon>Euthyneura</taxon>
        <taxon>Panpulmonata</taxon>
        <taxon>Sacoglossa</taxon>
        <taxon>Placobranchoidea</taxon>
        <taxon>Plakobranchidae</taxon>
        <taxon>Elysia</taxon>
    </lineage>
</organism>
<dbReference type="AlphaFoldDB" id="A0AAE1EA22"/>
<name>A0AAE1EA22_9GAST</name>
<evidence type="ECO:0000313" key="3">
    <source>
        <dbReference type="Proteomes" id="UP001283361"/>
    </source>
</evidence>
<dbReference type="PANTHER" id="PTHR46421">
    <property type="entry name" value="PROGRAMMED CELL DEATH PROTEIN 2-LIKE"/>
    <property type="match status" value="1"/>
</dbReference>
<dbReference type="InterPro" id="IPR007320">
    <property type="entry name" value="PDCD2_C"/>
</dbReference>
<dbReference type="PANTHER" id="PTHR46421:SF1">
    <property type="entry name" value="PROGRAMMED CELL DEATH PROTEIN 2-LIKE"/>
    <property type="match status" value="1"/>
</dbReference>
<dbReference type="EMBL" id="JAWDGP010000507">
    <property type="protein sequence ID" value="KAK3799964.1"/>
    <property type="molecule type" value="Genomic_DNA"/>
</dbReference>
<dbReference type="Proteomes" id="UP001283361">
    <property type="component" value="Unassembled WGS sequence"/>
</dbReference>
<sequence length="472" mass="52594">MCVLIGLIDQPIRKQEKVGWDTNKVGGEPIWLTTPPVSPATGPSCCLCGGPQSLVTQLYCPLGDSAFHRCFYIFACPKRCNLQTQGWKVFRSMQYDAAYDATCTWDKGSNIGHSLTQEKGDMDVSSWTEYADDWGEGANDWGDEADDWGDAANDWGDEADHWCGSEADASHTAVKDSLIYPDDSVMASALDKISVSNSDVTSSSAKEMYHLADNISAQMNISSKSDASRVSQVTNGGNIYLALEADSDCGVEEMILVADAGRLDAMAEILNIKNEEGISAPADNPSFFGHIMFKPFYLEVIEEPVEEEKMSDHVLNLIKNYEKSEGHSMRSLLHERPKSGKGKSCPCEGYEKSELRHGDRKFHKFLKRLQRCPQQCVRYNRGGDPLLVNELEDIESCPNCGGERIFELQLLPALLPWLQAEEIEDDVEIDFGTVMVFTCKKNCWQDKSALNPPQLMEEVVVLQGDPDRHLYR</sequence>
<dbReference type="Pfam" id="PF04194">
    <property type="entry name" value="PDCD2_C"/>
    <property type="match status" value="1"/>
</dbReference>
<reference evidence="2" key="1">
    <citation type="journal article" date="2023" name="G3 (Bethesda)">
        <title>A reference genome for the long-term kleptoplast-retaining sea slug Elysia crispata morphotype clarki.</title>
        <authorList>
            <person name="Eastman K.E."/>
            <person name="Pendleton A.L."/>
            <person name="Shaikh M.A."/>
            <person name="Suttiyut T."/>
            <person name="Ogas R."/>
            <person name="Tomko P."/>
            <person name="Gavelis G."/>
            <person name="Widhalm J.R."/>
            <person name="Wisecaver J.H."/>
        </authorList>
    </citation>
    <scope>NUCLEOTIDE SEQUENCE</scope>
    <source>
        <strain evidence="2">ECLA1</strain>
    </source>
</reference>
<dbReference type="InterPro" id="IPR052815">
    <property type="entry name" value="PDCD2-like_regulator"/>
</dbReference>
<evidence type="ECO:0000313" key="2">
    <source>
        <dbReference type="EMBL" id="KAK3799964.1"/>
    </source>
</evidence>
<protein>
    <recommendedName>
        <fullName evidence="1">Programmed cell death protein 2 C-terminal domain-containing protein</fullName>
    </recommendedName>
</protein>
<keyword evidence="3" id="KW-1185">Reference proteome</keyword>
<feature type="domain" description="Programmed cell death protein 2 C-terminal" evidence="1">
    <location>
        <begin position="359"/>
        <end position="463"/>
    </location>
</feature>
<dbReference type="GO" id="GO:0005737">
    <property type="term" value="C:cytoplasm"/>
    <property type="evidence" value="ECO:0007669"/>
    <property type="project" value="InterPro"/>
</dbReference>
<proteinExistence type="predicted"/>
<gene>
    <name evidence="2" type="ORF">RRG08_002378</name>
</gene>